<evidence type="ECO:0000313" key="5">
    <source>
        <dbReference type="Proteomes" id="UP000741282"/>
    </source>
</evidence>
<gene>
    <name evidence="4" type="ORF">KC685_04500</name>
</gene>
<keyword evidence="2" id="KW-0472">Membrane</keyword>
<feature type="domain" description="Helix-hairpin-helix DNA-binding motif class 1" evidence="3">
    <location>
        <begin position="216"/>
        <end position="235"/>
    </location>
</feature>
<accession>A0A955I5M9</accession>
<dbReference type="InterPro" id="IPR010994">
    <property type="entry name" value="RuvA_2-like"/>
</dbReference>
<proteinExistence type="predicted"/>
<feature type="region of interest" description="Disordered" evidence="1">
    <location>
        <begin position="176"/>
        <end position="203"/>
    </location>
</feature>
<evidence type="ECO:0000259" key="3">
    <source>
        <dbReference type="SMART" id="SM00278"/>
    </source>
</evidence>
<feature type="transmembrane region" description="Helical" evidence="2">
    <location>
        <begin position="20"/>
        <end position="38"/>
    </location>
</feature>
<dbReference type="GO" id="GO:0003677">
    <property type="term" value="F:DNA binding"/>
    <property type="evidence" value="ECO:0007669"/>
    <property type="project" value="InterPro"/>
</dbReference>
<dbReference type="SUPFAM" id="SSF47781">
    <property type="entry name" value="RuvA domain 2-like"/>
    <property type="match status" value="1"/>
</dbReference>
<keyword evidence="2" id="KW-1133">Transmembrane helix</keyword>
<dbReference type="InterPro" id="IPR003583">
    <property type="entry name" value="Hlx-hairpin-Hlx_DNA-bd_motif"/>
</dbReference>
<dbReference type="GO" id="GO:0006281">
    <property type="term" value="P:DNA repair"/>
    <property type="evidence" value="ECO:0007669"/>
    <property type="project" value="InterPro"/>
</dbReference>
<reference evidence="4" key="2">
    <citation type="journal article" date="2021" name="Microbiome">
        <title>Successional dynamics and alternative stable states in a saline activated sludge microbial community over 9 years.</title>
        <authorList>
            <person name="Wang Y."/>
            <person name="Ye J."/>
            <person name="Ju F."/>
            <person name="Liu L."/>
            <person name="Boyd J.A."/>
            <person name="Deng Y."/>
            <person name="Parks D.H."/>
            <person name="Jiang X."/>
            <person name="Yin X."/>
            <person name="Woodcroft B.J."/>
            <person name="Tyson G.W."/>
            <person name="Hugenholtz P."/>
            <person name="Polz M.F."/>
            <person name="Zhang T."/>
        </authorList>
    </citation>
    <scope>NUCLEOTIDE SEQUENCE</scope>
    <source>
        <strain evidence="4">HKST-UBA17</strain>
    </source>
</reference>
<evidence type="ECO:0000256" key="2">
    <source>
        <dbReference type="SAM" id="Phobius"/>
    </source>
</evidence>
<dbReference type="PANTHER" id="PTHR21180:SF32">
    <property type="entry name" value="ENDONUCLEASE_EXONUCLEASE_PHOSPHATASE FAMILY DOMAIN-CONTAINING PROTEIN 1"/>
    <property type="match status" value="1"/>
</dbReference>
<reference evidence="4" key="1">
    <citation type="submission" date="2020-04" db="EMBL/GenBank/DDBJ databases">
        <authorList>
            <person name="Zhang T."/>
        </authorList>
    </citation>
    <scope>NUCLEOTIDE SEQUENCE</scope>
    <source>
        <strain evidence="4">HKST-UBA17</strain>
    </source>
</reference>
<organism evidence="4 5">
    <name type="scientific">Candidatus Dojkabacteria bacterium</name>
    <dbReference type="NCBI Taxonomy" id="2099670"/>
    <lineage>
        <taxon>Bacteria</taxon>
        <taxon>Candidatus Dojkabacteria</taxon>
    </lineage>
</organism>
<dbReference type="InterPro" id="IPR051675">
    <property type="entry name" value="Endo/Exo/Phosphatase_dom_1"/>
</dbReference>
<protein>
    <submittedName>
        <fullName evidence="4">Helix-hairpin-helix domain-containing protein</fullName>
    </submittedName>
</protein>
<dbReference type="SMART" id="SM00278">
    <property type="entry name" value="HhH1"/>
    <property type="match status" value="2"/>
</dbReference>
<dbReference type="Gene3D" id="1.10.150.320">
    <property type="entry name" value="Photosystem II 12 kDa extrinsic protein"/>
    <property type="match status" value="1"/>
</dbReference>
<feature type="domain" description="Helix-hairpin-helix DNA-binding motif class 1" evidence="3">
    <location>
        <begin position="242"/>
        <end position="261"/>
    </location>
</feature>
<comment type="caution">
    <text evidence="4">The sequence shown here is derived from an EMBL/GenBank/DDBJ whole genome shotgun (WGS) entry which is preliminary data.</text>
</comment>
<sequence>MSEIVDLHIRIKKLLVERIYESFFLIFVVGSVLGYAVGARIDKCDLPDENAIEVVDEEKPEADVSVTMEVPVPIVNDPDRSSGLVNDIQLESVCADIAGAIAKPGVYCLDQGSMVIDIVKEAGGFSSSVADSYVARIMNLSQQVRANSKIYIPYEEEVKCDLLELTLKNVRTDEVLPNVGSTGETTEPLPEQTDEQNQNSDVSAPSCIDLNSASISELIEIDGIGESTAQKIIDARPFVSVEGLLDVSGIGDAKYAQMKDSFCPI</sequence>
<evidence type="ECO:0000313" key="4">
    <source>
        <dbReference type="EMBL" id="MCA9377153.1"/>
    </source>
</evidence>
<dbReference type="AlphaFoldDB" id="A0A955I5M9"/>
<dbReference type="GO" id="GO:0015628">
    <property type="term" value="P:protein secretion by the type II secretion system"/>
    <property type="evidence" value="ECO:0007669"/>
    <property type="project" value="TreeGrafter"/>
</dbReference>
<evidence type="ECO:0000256" key="1">
    <source>
        <dbReference type="SAM" id="MobiDB-lite"/>
    </source>
</evidence>
<dbReference type="PANTHER" id="PTHR21180">
    <property type="entry name" value="ENDONUCLEASE/EXONUCLEASE/PHOSPHATASE FAMILY DOMAIN-CONTAINING PROTEIN 1"/>
    <property type="match status" value="1"/>
</dbReference>
<keyword evidence="2" id="KW-0812">Transmembrane</keyword>
<dbReference type="Proteomes" id="UP000741282">
    <property type="component" value="Unassembled WGS sequence"/>
</dbReference>
<dbReference type="EMBL" id="JAGQLN010000020">
    <property type="protein sequence ID" value="MCA9377153.1"/>
    <property type="molecule type" value="Genomic_DNA"/>
</dbReference>
<dbReference type="Pfam" id="PF12836">
    <property type="entry name" value="HHH_3"/>
    <property type="match status" value="1"/>
</dbReference>
<name>A0A955I5M9_9BACT</name>
<dbReference type="GO" id="GO:0015627">
    <property type="term" value="C:type II protein secretion system complex"/>
    <property type="evidence" value="ECO:0007669"/>
    <property type="project" value="TreeGrafter"/>
</dbReference>